<dbReference type="EMBL" id="JACGWJ010000004">
    <property type="protein sequence ID" value="KAL0425823.1"/>
    <property type="molecule type" value="Genomic_DNA"/>
</dbReference>
<dbReference type="Gene3D" id="2.60.40.10">
    <property type="entry name" value="Immunoglobulins"/>
    <property type="match status" value="1"/>
</dbReference>
<reference evidence="3" key="2">
    <citation type="journal article" date="2024" name="Plant">
        <title>Genomic evolution and insights into agronomic trait innovations of Sesamum species.</title>
        <authorList>
            <person name="Miao H."/>
            <person name="Wang L."/>
            <person name="Qu L."/>
            <person name="Liu H."/>
            <person name="Sun Y."/>
            <person name="Le M."/>
            <person name="Wang Q."/>
            <person name="Wei S."/>
            <person name="Zheng Y."/>
            <person name="Lin W."/>
            <person name="Duan Y."/>
            <person name="Cao H."/>
            <person name="Xiong S."/>
            <person name="Wang X."/>
            <person name="Wei L."/>
            <person name="Li C."/>
            <person name="Ma Q."/>
            <person name="Ju M."/>
            <person name="Zhao R."/>
            <person name="Li G."/>
            <person name="Mu C."/>
            <person name="Tian Q."/>
            <person name="Mei H."/>
            <person name="Zhang T."/>
            <person name="Gao T."/>
            <person name="Zhang H."/>
        </authorList>
    </citation>
    <scope>NUCLEOTIDE SEQUENCE</scope>
    <source>
        <strain evidence="3">G02</strain>
    </source>
</reference>
<dbReference type="InterPro" id="IPR008962">
    <property type="entry name" value="PapD-like_sf"/>
</dbReference>
<protein>
    <submittedName>
        <fullName evidence="3">Vesicle-associated protein 1-3</fullName>
    </submittedName>
</protein>
<reference evidence="3" key="1">
    <citation type="submission" date="2020-06" db="EMBL/GenBank/DDBJ databases">
        <authorList>
            <person name="Li T."/>
            <person name="Hu X."/>
            <person name="Zhang T."/>
            <person name="Song X."/>
            <person name="Zhang H."/>
            <person name="Dai N."/>
            <person name="Sheng W."/>
            <person name="Hou X."/>
            <person name="Wei L."/>
        </authorList>
    </citation>
    <scope>NUCLEOTIDE SEQUENCE</scope>
    <source>
        <strain evidence="3">G02</strain>
        <tissue evidence="3">Leaf</tissue>
    </source>
</reference>
<comment type="caution">
    <text evidence="3">The sequence shown here is derived from an EMBL/GenBank/DDBJ whole genome shotgun (WGS) entry which is preliminary data.</text>
</comment>
<dbReference type="AlphaFoldDB" id="A0AAW2VA27"/>
<keyword evidence="2" id="KW-0812">Transmembrane</keyword>
<dbReference type="PANTHER" id="PTHR10809">
    <property type="entry name" value="VESICLE-ASSOCIATED MEMBRANE PROTEIN-ASSOCIATED PROTEIN"/>
    <property type="match status" value="1"/>
</dbReference>
<dbReference type="SUPFAM" id="SSF49354">
    <property type="entry name" value="PapD-like"/>
    <property type="match status" value="1"/>
</dbReference>
<organism evidence="3">
    <name type="scientific">Sesamum radiatum</name>
    <name type="common">Black benniseed</name>
    <dbReference type="NCBI Taxonomy" id="300843"/>
    <lineage>
        <taxon>Eukaryota</taxon>
        <taxon>Viridiplantae</taxon>
        <taxon>Streptophyta</taxon>
        <taxon>Embryophyta</taxon>
        <taxon>Tracheophyta</taxon>
        <taxon>Spermatophyta</taxon>
        <taxon>Magnoliopsida</taxon>
        <taxon>eudicotyledons</taxon>
        <taxon>Gunneridae</taxon>
        <taxon>Pentapetalae</taxon>
        <taxon>asterids</taxon>
        <taxon>lamiids</taxon>
        <taxon>Lamiales</taxon>
        <taxon>Pedaliaceae</taxon>
        <taxon>Sesamum</taxon>
    </lineage>
</organism>
<name>A0AAW2VA27_SESRA</name>
<dbReference type="GO" id="GO:0090158">
    <property type="term" value="P:endoplasmic reticulum membrane organization"/>
    <property type="evidence" value="ECO:0007669"/>
    <property type="project" value="TreeGrafter"/>
</dbReference>
<proteinExistence type="predicted"/>
<gene>
    <name evidence="3" type="ORF">Sradi_1117100</name>
</gene>
<evidence type="ECO:0000256" key="1">
    <source>
        <dbReference type="SAM" id="MobiDB-lite"/>
    </source>
</evidence>
<accession>A0AAW2VA27</accession>
<feature type="region of interest" description="Disordered" evidence="1">
    <location>
        <begin position="62"/>
        <end position="90"/>
    </location>
</feature>
<keyword evidence="2" id="KW-0472">Membrane</keyword>
<dbReference type="GO" id="GO:0061817">
    <property type="term" value="P:endoplasmic reticulum-plasma membrane tethering"/>
    <property type="evidence" value="ECO:0007669"/>
    <property type="project" value="TreeGrafter"/>
</dbReference>
<dbReference type="GO" id="GO:0005886">
    <property type="term" value="C:plasma membrane"/>
    <property type="evidence" value="ECO:0007669"/>
    <property type="project" value="TreeGrafter"/>
</dbReference>
<evidence type="ECO:0000256" key="2">
    <source>
        <dbReference type="SAM" id="Phobius"/>
    </source>
</evidence>
<dbReference type="InterPro" id="IPR016763">
    <property type="entry name" value="VAP"/>
</dbReference>
<evidence type="ECO:0000313" key="3">
    <source>
        <dbReference type="EMBL" id="KAL0425823.1"/>
    </source>
</evidence>
<keyword evidence="2" id="KW-1133">Transmembrane helix</keyword>
<dbReference type="InterPro" id="IPR013783">
    <property type="entry name" value="Ig-like_fold"/>
</dbReference>
<dbReference type="GO" id="GO:0005789">
    <property type="term" value="C:endoplasmic reticulum membrane"/>
    <property type="evidence" value="ECO:0007669"/>
    <property type="project" value="InterPro"/>
</dbReference>
<dbReference type="PANTHER" id="PTHR10809:SF160">
    <property type="entry name" value="VESICLE-ASSOCIATED PROTEIN 1-3"/>
    <property type="match status" value="1"/>
</dbReference>
<feature type="transmembrane region" description="Helical" evidence="2">
    <location>
        <begin position="134"/>
        <end position="155"/>
    </location>
</feature>
<sequence length="157" mass="17178">MQLTNKTDQYVAFKVKTTNPKGTVFALMPALFCPILCAMSQFNKEDGKVVDDFRLRVVFVPANRPSPVPEGDEEGTSPGTSSAEDEIKKSSLPEAAWSVVSKLNEEKASIIKQNQKLLGELELMQKRSREGQRGGVSVVVVVVGLLLGILVGYLIRK</sequence>